<dbReference type="Proteomes" id="UP000005380">
    <property type="component" value="Chromosome"/>
</dbReference>
<protein>
    <submittedName>
        <fullName evidence="7">Type II and III secretion system protein</fullName>
    </submittedName>
</protein>
<dbReference type="KEGG" id="tao:THIAE_03040"/>
<dbReference type="EMBL" id="CP007030">
    <property type="protein sequence ID" value="AHF00886.1"/>
    <property type="molecule type" value="Genomic_DNA"/>
</dbReference>
<evidence type="ECO:0000256" key="2">
    <source>
        <dbReference type="ARBA" id="ARBA00022729"/>
    </source>
</evidence>
<dbReference type="PRINTS" id="PR00811">
    <property type="entry name" value="BCTERIALGSPD"/>
</dbReference>
<dbReference type="STRING" id="717772.THIAE_03040"/>
<dbReference type="InterPro" id="IPR001775">
    <property type="entry name" value="GspD/PilQ"/>
</dbReference>
<dbReference type="PANTHER" id="PTHR30332">
    <property type="entry name" value="PROBABLE GENERAL SECRETION PATHWAY PROTEIN D"/>
    <property type="match status" value="1"/>
</dbReference>
<keyword evidence="3" id="KW-0472">Membrane</keyword>
<dbReference type="HOGENOM" id="CLU_006756_3_0_6"/>
<dbReference type="InterPro" id="IPR004846">
    <property type="entry name" value="T2SS/T3SS_dom"/>
</dbReference>
<dbReference type="PROSITE" id="PS51257">
    <property type="entry name" value="PROKAR_LIPOPROTEIN"/>
    <property type="match status" value="1"/>
</dbReference>
<dbReference type="InParanoid" id="W0DVJ0"/>
<dbReference type="PANTHER" id="PTHR30332:SF24">
    <property type="entry name" value="SECRETIN GSPD-RELATED"/>
    <property type="match status" value="1"/>
</dbReference>
<comment type="similarity">
    <text evidence="4">Belongs to the bacterial secretin family.</text>
</comment>
<evidence type="ECO:0000256" key="5">
    <source>
        <dbReference type="SAM" id="SignalP"/>
    </source>
</evidence>
<dbReference type="InterPro" id="IPR050810">
    <property type="entry name" value="Bact_Secretion_Sys_Channel"/>
</dbReference>
<dbReference type="GO" id="GO:0015627">
    <property type="term" value="C:type II protein secretion system complex"/>
    <property type="evidence" value="ECO:0007669"/>
    <property type="project" value="TreeGrafter"/>
</dbReference>
<accession>W0DVJ0</accession>
<evidence type="ECO:0000256" key="3">
    <source>
        <dbReference type="ARBA" id="ARBA00023136"/>
    </source>
</evidence>
<proteinExistence type="inferred from homology"/>
<evidence type="ECO:0000256" key="4">
    <source>
        <dbReference type="RuleBase" id="RU004003"/>
    </source>
</evidence>
<dbReference type="GO" id="GO:0016020">
    <property type="term" value="C:membrane"/>
    <property type="evidence" value="ECO:0007669"/>
    <property type="project" value="UniProtKB-SubCell"/>
</dbReference>
<keyword evidence="2 5" id="KW-0732">Signal</keyword>
<organism evidence="7 8">
    <name type="scientific">Thiomicrospira aerophila AL3</name>
    <dbReference type="NCBI Taxonomy" id="717772"/>
    <lineage>
        <taxon>Bacteria</taxon>
        <taxon>Pseudomonadati</taxon>
        <taxon>Pseudomonadota</taxon>
        <taxon>Gammaproteobacteria</taxon>
        <taxon>Thiotrichales</taxon>
        <taxon>Piscirickettsiaceae</taxon>
        <taxon>Thiomicrospira</taxon>
    </lineage>
</organism>
<feature type="domain" description="Type II/III secretion system secretin-like" evidence="6">
    <location>
        <begin position="323"/>
        <end position="501"/>
    </location>
</feature>
<reference evidence="7 8" key="1">
    <citation type="submission" date="2013-12" db="EMBL/GenBank/DDBJ databases">
        <authorList>
            <consortium name="DOE Joint Genome Institute"/>
            <person name="Kappler U."/>
            <person name="Huntemann M."/>
            <person name="Han J."/>
            <person name="Chen A."/>
            <person name="Kyrpides N."/>
            <person name="Mavromatis K."/>
            <person name="Markowitz V."/>
            <person name="Palaniappan K."/>
            <person name="Ivanova N."/>
            <person name="Schaumberg A."/>
            <person name="Pati A."/>
            <person name="Liolios K."/>
            <person name="Nordberg H.P."/>
            <person name="Cantor M.N."/>
            <person name="Hua S.X."/>
            <person name="Woyke T."/>
        </authorList>
    </citation>
    <scope>NUCLEOTIDE SEQUENCE [LARGE SCALE GENOMIC DNA]</scope>
    <source>
        <strain evidence="8">AL2</strain>
    </source>
</reference>
<evidence type="ECO:0000259" key="6">
    <source>
        <dbReference type="Pfam" id="PF00263"/>
    </source>
</evidence>
<dbReference type="Pfam" id="PF00263">
    <property type="entry name" value="Secretin"/>
    <property type="match status" value="1"/>
</dbReference>
<dbReference type="RefSeq" id="WP_006459351.1">
    <property type="nucleotide sequence ID" value="NZ_CP007030.1"/>
</dbReference>
<dbReference type="AlphaFoldDB" id="W0DVJ0"/>
<feature type="signal peptide" evidence="5">
    <location>
        <begin position="1"/>
        <end position="23"/>
    </location>
</feature>
<evidence type="ECO:0000256" key="1">
    <source>
        <dbReference type="ARBA" id="ARBA00004370"/>
    </source>
</evidence>
<dbReference type="OrthoDB" id="9775455at2"/>
<comment type="subcellular location">
    <subcellularLocation>
        <location evidence="1">Membrane</location>
    </subcellularLocation>
</comment>
<dbReference type="GO" id="GO:0009306">
    <property type="term" value="P:protein secretion"/>
    <property type="evidence" value="ECO:0007669"/>
    <property type="project" value="InterPro"/>
</dbReference>
<sequence length="503" mass="55896">MRFIRLRFIHLCGISCLSLGLLGGCNTTPHQLNADFDLPNTVPAFSTPQEKTNALVDQRRQASLANKELVEPSVTPRYSLHLQDQSVADVLQQLAWMADKELEIWPHQAPPISLRADNLTLNELLHRVAVASGLQVLLQQQRIIARPDQLYWQAYPVGLLNLQRSKVDNLVTNLNIGQVSLMAAQQNSSQSSMKMSSDTHIWGSLTNHLAQLLINEPLASELPLQQRVMAQPEAGLVMVLASYQQQQQVADWLAQLQSRTSRQVLIEAVIAEVTLSQDYQTGIDWSLDGFKNRSGMSQVSHDRIFSASLGAVGLDVMLGLRWLENFGQVSVLSSPRVMALNNQPAMLKVVDNFVYFTIGVVRTTNQNVTEVTYGSNLNSVPVGLILNVQPMITEQQQVLLNVRPSVTRIIGQVQDPNPDLAAVGVKNFVPLIQEREMETLLRLNNQETVMIGGLIQQRQDEQQSGLYGLARQPSTLARLFGLQQATQSKTELVVLLRATLVED</sequence>
<gene>
    <name evidence="7" type="ORF">THIAE_03040</name>
</gene>
<feature type="chain" id="PRO_5004787310" evidence="5">
    <location>
        <begin position="24"/>
        <end position="503"/>
    </location>
</feature>
<evidence type="ECO:0000313" key="7">
    <source>
        <dbReference type="EMBL" id="AHF00886.1"/>
    </source>
</evidence>
<keyword evidence="8" id="KW-1185">Reference proteome</keyword>
<dbReference type="eggNOG" id="COG1450">
    <property type="taxonomic scope" value="Bacteria"/>
</dbReference>
<evidence type="ECO:0000313" key="8">
    <source>
        <dbReference type="Proteomes" id="UP000005380"/>
    </source>
</evidence>
<name>W0DVJ0_9GAMM</name>
<dbReference type="FunCoup" id="W0DVJ0">
    <property type="interactions" value="120"/>
</dbReference>